<feature type="transmembrane region" description="Helical" evidence="1">
    <location>
        <begin position="167"/>
        <end position="185"/>
    </location>
</feature>
<feature type="transmembrane region" description="Helical" evidence="1">
    <location>
        <begin position="82"/>
        <end position="99"/>
    </location>
</feature>
<dbReference type="GO" id="GO:0009103">
    <property type="term" value="P:lipopolysaccharide biosynthetic process"/>
    <property type="evidence" value="ECO:0007669"/>
    <property type="project" value="TreeGrafter"/>
</dbReference>
<dbReference type="InterPro" id="IPR002656">
    <property type="entry name" value="Acyl_transf_3_dom"/>
</dbReference>
<evidence type="ECO:0000256" key="1">
    <source>
        <dbReference type="SAM" id="Phobius"/>
    </source>
</evidence>
<comment type="caution">
    <text evidence="3">The sequence shown here is derived from an EMBL/GenBank/DDBJ whole genome shotgun (WGS) entry which is preliminary data.</text>
</comment>
<dbReference type="PANTHER" id="PTHR23028:SF53">
    <property type="entry name" value="ACYL_TRANSF_3 DOMAIN-CONTAINING PROTEIN"/>
    <property type="match status" value="1"/>
</dbReference>
<keyword evidence="1" id="KW-1133">Transmembrane helix</keyword>
<dbReference type="Proteomes" id="UP000577707">
    <property type="component" value="Unassembled WGS sequence"/>
</dbReference>
<feature type="domain" description="Acyltransferase 3" evidence="2">
    <location>
        <begin position="7"/>
        <end position="345"/>
    </location>
</feature>
<feature type="transmembrane region" description="Helical" evidence="1">
    <location>
        <begin position="328"/>
        <end position="349"/>
    </location>
</feature>
<protein>
    <submittedName>
        <fullName evidence="3">Peptidoglycan/LPS O-acetylase OafA/YrhL</fullName>
    </submittedName>
</protein>
<organism evidence="3 4">
    <name type="scientific">Nocardioides albus</name>
    <dbReference type="NCBI Taxonomy" id="1841"/>
    <lineage>
        <taxon>Bacteria</taxon>
        <taxon>Bacillati</taxon>
        <taxon>Actinomycetota</taxon>
        <taxon>Actinomycetes</taxon>
        <taxon>Propionibacteriales</taxon>
        <taxon>Nocardioidaceae</taxon>
        <taxon>Nocardioides</taxon>
    </lineage>
</organism>
<feature type="transmembrane region" description="Helical" evidence="1">
    <location>
        <begin position="44"/>
        <end position="62"/>
    </location>
</feature>
<gene>
    <name evidence="3" type="ORF">FHS12_002253</name>
</gene>
<feature type="transmembrane region" description="Helical" evidence="1">
    <location>
        <begin position="191"/>
        <end position="211"/>
    </location>
</feature>
<feature type="transmembrane region" description="Helical" evidence="1">
    <location>
        <begin position="264"/>
        <end position="282"/>
    </location>
</feature>
<feature type="transmembrane region" description="Helical" evidence="1">
    <location>
        <begin position="140"/>
        <end position="160"/>
    </location>
</feature>
<feature type="transmembrane region" description="Helical" evidence="1">
    <location>
        <begin position="231"/>
        <end position="252"/>
    </location>
</feature>
<evidence type="ECO:0000313" key="3">
    <source>
        <dbReference type="EMBL" id="MBB3089307.1"/>
    </source>
</evidence>
<name>A0A7W5F8T9_9ACTN</name>
<feature type="transmembrane region" description="Helical" evidence="1">
    <location>
        <begin position="303"/>
        <end position="322"/>
    </location>
</feature>
<accession>A0A7W5F8T9</accession>
<keyword evidence="1" id="KW-0472">Membrane</keyword>
<dbReference type="AlphaFoldDB" id="A0A7W5F8T9"/>
<dbReference type="PANTHER" id="PTHR23028">
    <property type="entry name" value="ACETYLTRANSFERASE"/>
    <property type="match status" value="1"/>
</dbReference>
<dbReference type="RefSeq" id="WP_229788332.1">
    <property type="nucleotide sequence ID" value="NZ_BMQT01000002.1"/>
</dbReference>
<dbReference type="InterPro" id="IPR050879">
    <property type="entry name" value="Acyltransferase_3"/>
</dbReference>
<keyword evidence="1" id="KW-0812">Transmembrane</keyword>
<evidence type="ECO:0000313" key="4">
    <source>
        <dbReference type="Proteomes" id="UP000577707"/>
    </source>
</evidence>
<dbReference type="EMBL" id="JACHXG010000004">
    <property type="protein sequence ID" value="MBB3089307.1"/>
    <property type="molecule type" value="Genomic_DNA"/>
</dbReference>
<keyword evidence="4" id="KW-1185">Reference proteome</keyword>
<proteinExistence type="predicted"/>
<dbReference type="GO" id="GO:0016020">
    <property type="term" value="C:membrane"/>
    <property type="evidence" value="ECO:0007669"/>
    <property type="project" value="TreeGrafter"/>
</dbReference>
<sequence>MTRFPTLDAVRGAGALMVVLTHCAFNTGRINDGWTGAVLSRLDFGVALFFVVSGFLLARPRLEAGRTGAPQPGLLGYLRKRALRILPLYWVVVVAALLIDPANRRASLADWISTLTLTQIYRPAPLASSLTQMWSLCTEVAFYLMLPVLVRVLLIGGFGVRRVAVRCAALSILGLGFGAAAPLLFEPGTHVGQWLPVYLPWFLGGVVLAALSADPHASKRLAATSRDLTGWWTLALGLFALACSDLAGPRLLVPPTAWEALAKSLLYGGAALCLVVPLVFGDQLAGPVRRWMAGPIPTWLGDISYGVFCIHMLVLVMAMRLLNVEVFTGHFTLVLAVTLSVSLVAATLSRRFVEGPFLRLKPKPSTRLSIDPATTATASNADH</sequence>
<dbReference type="GO" id="GO:0016747">
    <property type="term" value="F:acyltransferase activity, transferring groups other than amino-acyl groups"/>
    <property type="evidence" value="ECO:0007669"/>
    <property type="project" value="InterPro"/>
</dbReference>
<dbReference type="Pfam" id="PF01757">
    <property type="entry name" value="Acyl_transf_3"/>
    <property type="match status" value="1"/>
</dbReference>
<reference evidence="3 4" key="1">
    <citation type="submission" date="2020-08" db="EMBL/GenBank/DDBJ databases">
        <title>Genomic Encyclopedia of Type Strains, Phase III (KMG-III): the genomes of soil and plant-associated and newly described type strains.</title>
        <authorList>
            <person name="Whitman W."/>
        </authorList>
    </citation>
    <scope>NUCLEOTIDE SEQUENCE [LARGE SCALE GENOMIC DNA]</scope>
    <source>
        <strain evidence="3 4">CECT 3302</strain>
    </source>
</reference>
<evidence type="ECO:0000259" key="2">
    <source>
        <dbReference type="Pfam" id="PF01757"/>
    </source>
</evidence>